<evidence type="ECO:0000313" key="2">
    <source>
        <dbReference type="Proteomes" id="UP000824540"/>
    </source>
</evidence>
<name>A0A8T2NDC1_9TELE</name>
<keyword evidence="2" id="KW-1185">Reference proteome</keyword>
<proteinExistence type="predicted"/>
<comment type="caution">
    <text evidence="1">The sequence shown here is derived from an EMBL/GenBank/DDBJ whole genome shotgun (WGS) entry which is preliminary data.</text>
</comment>
<dbReference type="AlphaFoldDB" id="A0A8T2NDC1"/>
<gene>
    <name evidence="1" type="ORF">JZ751_028858</name>
</gene>
<dbReference type="EMBL" id="JAFBMS010000090">
    <property type="protein sequence ID" value="KAG9337290.1"/>
    <property type="molecule type" value="Genomic_DNA"/>
</dbReference>
<dbReference type="Proteomes" id="UP000824540">
    <property type="component" value="Unassembled WGS sequence"/>
</dbReference>
<accession>A0A8T2NDC1</accession>
<protein>
    <submittedName>
        <fullName evidence="1">Uncharacterized protein</fullName>
    </submittedName>
</protein>
<evidence type="ECO:0000313" key="1">
    <source>
        <dbReference type="EMBL" id="KAG9337290.1"/>
    </source>
</evidence>
<organism evidence="1 2">
    <name type="scientific">Albula glossodonta</name>
    <name type="common">roundjaw bonefish</name>
    <dbReference type="NCBI Taxonomy" id="121402"/>
    <lineage>
        <taxon>Eukaryota</taxon>
        <taxon>Metazoa</taxon>
        <taxon>Chordata</taxon>
        <taxon>Craniata</taxon>
        <taxon>Vertebrata</taxon>
        <taxon>Euteleostomi</taxon>
        <taxon>Actinopterygii</taxon>
        <taxon>Neopterygii</taxon>
        <taxon>Teleostei</taxon>
        <taxon>Albuliformes</taxon>
        <taxon>Albulidae</taxon>
        <taxon>Albula</taxon>
    </lineage>
</organism>
<reference evidence="1" key="1">
    <citation type="thesis" date="2021" institute="BYU ScholarsArchive" country="Provo, UT, USA">
        <title>Applications of and Algorithms for Genome Assembly and Genomic Analyses with an Emphasis on Marine Teleosts.</title>
        <authorList>
            <person name="Pickett B.D."/>
        </authorList>
    </citation>
    <scope>NUCLEOTIDE SEQUENCE</scope>
    <source>
        <strain evidence="1">HI-2016</strain>
    </source>
</reference>
<sequence>MEAAVVTLCSVIRNALTNDGVTIRVVPPMILCSLTGSLHTVILPEDCSVKQCALVQRHSPALFRQPLTPPHPPLPTPPVKLPCTNQRQCYAMWTAPCDSSLYVTPSETKAEEKGEQLFTQPCQRHKQKTSAQRPFSQIITGLGDAIYFGIVRGAVEPLTEFYVTDQASSLSALEPHSALRLGVSRRGAKQQGGGAVAEYCPLRANLSSAQLCKMAAVHGSEGLPAFVN</sequence>